<keyword evidence="1" id="KW-0472">Membrane</keyword>
<evidence type="ECO:0000313" key="2">
    <source>
        <dbReference type="Proteomes" id="UP000887563"/>
    </source>
</evidence>
<reference evidence="3" key="1">
    <citation type="submission" date="2022-11" db="UniProtKB">
        <authorList>
            <consortium name="WormBaseParasite"/>
        </authorList>
    </citation>
    <scope>IDENTIFICATION</scope>
</reference>
<sequence length="246" mass="27912">GIMFHYFILVNVMNKELILSLLMPLILRGMSDLNLQQGTRVKLRKEEKLTIMSFLRKEKNEKNGGGGTILGIIDDDCFLDDCFLLPSTIPSHHYRRGLGVLLVAFLLAVPAALLPLALLLPSFPFSLFRAATLPISRVVFPIYFQSQHYIVVVLWGYSNLLIVIRDCGSKAFHYKNIFPAGQLVFSSRGGLSTYTVCLASIFFVVHVKSKFRYNVVANNKKRRTYLSDCHCFCCEKTVKRKIIRAD</sequence>
<dbReference type="WBParaSite" id="Minc3s07949g41733">
    <property type="protein sequence ID" value="Minc3s07949g41733"/>
    <property type="gene ID" value="Minc3s07949g41733"/>
</dbReference>
<proteinExistence type="predicted"/>
<evidence type="ECO:0000313" key="3">
    <source>
        <dbReference type="WBParaSite" id="Minc3s07949g41733"/>
    </source>
</evidence>
<name>A0A914NV06_MELIC</name>
<feature type="transmembrane region" description="Helical" evidence="1">
    <location>
        <begin position="185"/>
        <end position="205"/>
    </location>
</feature>
<keyword evidence="2" id="KW-1185">Reference proteome</keyword>
<dbReference type="AlphaFoldDB" id="A0A914NV06"/>
<organism evidence="2 3">
    <name type="scientific">Meloidogyne incognita</name>
    <name type="common">Southern root-knot nematode worm</name>
    <name type="synonym">Oxyuris incognita</name>
    <dbReference type="NCBI Taxonomy" id="6306"/>
    <lineage>
        <taxon>Eukaryota</taxon>
        <taxon>Metazoa</taxon>
        <taxon>Ecdysozoa</taxon>
        <taxon>Nematoda</taxon>
        <taxon>Chromadorea</taxon>
        <taxon>Rhabditida</taxon>
        <taxon>Tylenchina</taxon>
        <taxon>Tylenchomorpha</taxon>
        <taxon>Tylenchoidea</taxon>
        <taxon>Meloidogynidae</taxon>
        <taxon>Meloidogyninae</taxon>
        <taxon>Meloidogyne</taxon>
        <taxon>Meloidogyne incognita group</taxon>
    </lineage>
</organism>
<keyword evidence="1" id="KW-0812">Transmembrane</keyword>
<feature type="transmembrane region" description="Helical" evidence="1">
    <location>
        <begin position="98"/>
        <end position="120"/>
    </location>
</feature>
<accession>A0A914NV06</accession>
<dbReference type="Proteomes" id="UP000887563">
    <property type="component" value="Unplaced"/>
</dbReference>
<keyword evidence="1" id="KW-1133">Transmembrane helix</keyword>
<feature type="transmembrane region" description="Helical" evidence="1">
    <location>
        <begin position="140"/>
        <end position="164"/>
    </location>
</feature>
<protein>
    <submittedName>
        <fullName evidence="3">Uncharacterized protein</fullName>
    </submittedName>
</protein>
<evidence type="ECO:0000256" key="1">
    <source>
        <dbReference type="SAM" id="Phobius"/>
    </source>
</evidence>